<dbReference type="InterPro" id="IPR015943">
    <property type="entry name" value="WD40/YVTN_repeat-like_dom_sf"/>
</dbReference>
<evidence type="ECO:0000313" key="5">
    <source>
        <dbReference type="Proteomes" id="UP000728185"/>
    </source>
</evidence>
<feature type="compositionally biased region" description="Polar residues" evidence="1">
    <location>
        <begin position="2846"/>
        <end position="2860"/>
    </location>
</feature>
<feature type="domain" description="BEACH" evidence="2">
    <location>
        <begin position="2154"/>
        <end position="2482"/>
    </location>
</feature>
<dbReference type="PROSITE" id="PS50197">
    <property type="entry name" value="BEACH"/>
    <property type="match status" value="1"/>
</dbReference>
<feature type="region of interest" description="Disordered" evidence="1">
    <location>
        <begin position="2846"/>
        <end position="2891"/>
    </location>
</feature>
<accession>A0A8E0VHX7</accession>
<feature type="domain" description="BEACH-type PH" evidence="3">
    <location>
        <begin position="2004"/>
        <end position="2115"/>
    </location>
</feature>
<dbReference type="InterPro" id="IPR011993">
    <property type="entry name" value="PH-like_dom_sf"/>
</dbReference>
<dbReference type="PANTHER" id="PTHR13743:SF86">
    <property type="entry name" value="LYSOSOMAL-TRAFFICKING REGULATOR"/>
    <property type="match status" value="1"/>
</dbReference>
<dbReference type="SMART" id="SM01026">
    <property type="entry name" value="Beach"/>
    <property type="match status" value="1"/>
</dbReference>
<dbReference type="Pfam" id="PF14844">
    <property type="entry name" value="PH_BEACH"/>
    <property type="match status" value="1"/>
</dbReference>
<dbReference type="Gene3D" id="1.10.1540.10">
    <property type="entry name" value="BEACH domain"/>
    <property type="match status" value="1"/>
</dbReference>
<evidence type="ECO:0000259" key="3">
    <source>
        <dbReference type="PROSITE" id="PS51783"/>
    </source>
</evidence>
<sequence>DSFDQADLLSPWTKASDAWALLSVLLLYARRGRISALSVNGLSKELRRPRSDDEKSRSLMELAVQQAHKILRKCAKRPERDEMCIRCLRFLLIILFESDNSAKWKNVSRLLTSLCSDDLFERRTERRRMHTLLEYLSLPFVFDHVHCAVTDAELVEAIDSINHPPLNSSGLLLELLQTCLQIYPTYRQKELVCSASDRSTWSTHLDLLIDRLFASWGSDVQRSLFRLLPLVILGHSRDATSNHGQSSRCPSIQLSPDVLDKTISLIVRDLRQTRADCSKNEYKYTNSVNLVYLLAEWVHSTPSVLTPSAYTVWPISQHCNNVPCKNIQWHFRALLVPQNGSDSLESIREAFIQPGLLISTWVLLPAVNAHRVSDEPDDSSPATSGNSDSFASLLHLFSLEGSGQPPWSFASSPTPNAVRTSSWSFQDSLWAVYSSSEPNHMFCRFSQCASGTNPQIVSSESFAHAKVQPYSDVSYPYWLFSPLHRLPLVLSCSNSSVPDSTDKVFKTGREIGEQIQIYCQKISADQLFEAHGGIDVVFYLLGEVICLAGKSKPNLHLAELQSHLLGLLFGLIHQSTTFFCQFHVPTLPDPGVEIPVHSKRKKKQPPGEPWTMPLSRGHCLLARLIKHPGFAADSVHVQEILFNQMICSVSDRISSNRSWTYFLLDPGLLRCLLAFGPRQLWLPHSDDTNCSNSEGPSLPPSYGLIPRVLSKISLILKPVPDQWPGLSTLVTVLIDRWQLLPCALTSFREHFIQNATPRSISQRLGTEHSRRLSWPFASLSNLCLYRLIRPGCRTSLDPFVLRQTRMTFNRLARAIISLDPDLYLHATERVFSIGTEEEKLQHLTTNSVSDMPHPLWLWWHHLTVESLEPQSWEPWATDNPASFANDVTDSNESQKIFQKSSDEPRRFDLPSHKTAAQLTEQNMRNLVCCGGDIAPPVVDWTRLPVGEMTTTELEVMARFEADVAGRISGIADPNASQVRLEPEGKEITGRPTCEAESAPPAHSTVLLIDRAADSKIKQINQPSNGSRQQDLALSLAHCLDQAWSTCCTRLMRLRFRAHSGRSHSSKSISPRFYSIPLSEYVCQHAGDKDSDEHDKYEPSDELLYPMDSRLTSRLMDQLRPPLWLIHGMMGHPCVRMREAAINGFHVWIAHLLANPTSLTSSNGFHRPNAVNLVSMCHKLAAQLIRFAPCLHLSDPVAVVEFNHAHRHMCSSTMINRAFDLVHFVPPVERDSPLCENPMTRSDRTHTQNGLNADLDRTDSVNSTERLTRSPATFTVTSGSDADLELEVLANVMSDENVIDDQSSLSGTVYLQCSWPILYASLIASVVDAVRSWWPLVISRSTDEDKDRRTNNHTNNSKSHHQSVPDSTPESELCVAALENLIGLIQDSSSRIQITNVRLFISLDLHFQEASGAYLATALESGLLPFLYNVAWVLESSVIRYQDQLLRLGYSKSGLHFVVPLVTTLSRLLARVTHAILNNLAPDQNPSTSPSDLSFAVLTMFIRHLCVLSPGHTPNESITVKNRDVEFRGTLEIIRSFDLQTSNLRPSDYRTFEIARDHESTCPSAVSSYFTSQSISDRVQLNCTNPFPRVRSASRDLGMVGPSTWSKSSWECSPFCGFQQSLDQALITSLFTTGSHIQFSSVFWNNLGELENWLLRLMASDIVTSTTNNILCNKSTRIPTVLFAGDGNFNQTIPTRSSSLTELSNWHTVDMILRQLQQLFLTVHSLSSFGTDYMKQRETKVRSTQTTAHTQTAVPTAEMCRHRDFLILAQEKAKEHWLSALPTPPVGRPVSGRGRSNFSVMLDLLLPSFGGSAESPVFRSFSSISQSPVPVHSAATHSHPAMTRTAASASLKRGHSTKHLATLAHRFCVDGHNAWITAASERKRISGPLGTILWSRVTDRVAHARSLFHDAASAPGILCVDPVEGPMRQRRRMFEIHLPLADRLMLPEKQTYLAHRRARHPVAALIGLPDKVNHPPERHACNWSQLPLYLPLPASPLVHLASASRHEVEGVWACSLVGLVHVPPVEGDLILGQSWLRFQPEAANENDTVDSIWNVDPTNRLWLAWPLGAIEHVEERRYALRDLAVEIFPNQTGYLRPTLFAMRSTKDRNDFVKSFQQQRNSMTRPDSSFSLRASNLTNQSQQPQTQFQRRRNTSNQHRCLRRLQVAQGNWLSGRLSNFAYLMELNSAAGRTYNDLMQYPIFPWVIRDFHSTVLDLGHPGSYRDLSKPIAVQIPERAKAVAAHYADAEKAARNLLNELSDPNDRPLPSRTRTDSQTLPITPKLVGVVCPPYHYPSHCSNEAIVLSFLVRLLPYAFRHLRFQDNNFDVPDRLFHSVATTWFLTTTTVTCVKELVPEFYFCPELFMNSAGFELGRRQLGDPVDSVILPPWAKGNPRLFTSVCRAALESDYITNALPEWIDLTFGYKQTGRRAKEALNLYHPYGFLREQQSLSPTSPDATIQLSPDDWTADFFEDNGEFGQSTNANVLGNDSDTLDDLVLVCHSRPTPSTYSEITPLETVIGLRWGTWAGSPHALALHVQWIRSPESEHPTHLGYMITGLWFDQDAGEHSIYGPADLMSVKLTSKALEDLWGGCVLHPNHVDSAFPDRVTRVNLPRIALDQCWQWTVLGCEENSRIWLENGPKGPYLVKISCTDSQSNITCLGLYFRDLDTPSDTAQSADRSMFLPLILPTVQPRFAENTDLPFITALAVSSMSRHGRQLFVGTRTGSIYVRRLPVSLTEVTEAGWIPEGFGENQSNANQHFVHGDLQNLLGFNAPPDSLAWGFPDSTEAGLWELTGWRQLVGHVGSPIRALDVCSPYGLLASGDAHGDVCLWDIHRFVLISHHTTVTIADNLSKPQSDPVSRSSVPARDREPHSPAPDSDEGECYSDTLTPQVSPDTYPSVDGLCFSHITGELAVARWDRRTYRACWIGVYSPSGKQVAARVLDFFAEISDGSAHDREHNCHAKSFTGPIVPMAYSTVPEGRGVNCLLLGGPGGRLVWLNSWTLDTVHTMLVSFVQFLVVFNVHVVRQF</sequence>
<dbReference type="OrthoDB" id="26681at2759"/>
<dbReference type="PANTHER" id="PTHR13743">
    <property type="entry name" value="BEIGE/BEACH-RELATED"/>
    <property type="match status" value="1"/>
</dbReference>
<organism evidence="4 5">
    <name type="scientific">Fasciolopsis buskii</name>
    <dbReference type="NCBI Taxonomy" id="27845"/>
    <lineage>
        <taxon>Eukaryota</taxon>
        <taxon>Metazoa</taxon>
        <taxon>Spiralia</taxon>
        <taxon>Lophotrochozoa</taxon>
        <taxon>Platyhelminthes</taxon>
        <taxon>Trematoda</taxon>
        <taxon>Digenea</taxon>
        <taxon>Plagiorchiida</taxon>
        <taxon>Echinostomata</taxon>
        <taxon>Echinostomatoidea</taxon>
        <taxon>Fasciolidae</taxon>
        <taxon>Fasciolopsis</taxon>
    </lineage>
</organism>
<dbReference type="Gene3D" id="2.130.10.10">
    <property type="entry name" value="YVTN repeat-like/Quinoprotein amine dehydrogenase"/>
    <property type="match status" value="1"/>
</dbReference>
<proteinExistence type="predicted"/>
<dbReference type="SUPFAM" id="SSF50978">
    <property type="entry name" value="WD40 repeat-like"/>
    <property type="match status" value="1"/>
</dbReference>
<feature type="region of interest" description="Disordered" evidence="1">
    <location>
        <begin position="1343"/>
        <end position="1367"/>
    </location>
</feature>
<protein>
    <submittedName>
        <fullName evidence="4">WD repeat and FYVE domain-containing protein 3</fullName>
    </submittedName>
</protein>
<evidence type="ECO:0000313" key="4">
    <source>
        <dbReference type="EMBL" id="KAA0190476.1"/>
    </source>
</evidence>
<dbReference type="InterPro" id="IPR050865">
    <property type="entry name" value="BEACH_Domain"/>
</dbReference>
<dbReference type="PROSITE" id="PS51783">
    <property type="entry name" value="PH_BEACH"/>
    <property type="match status" value="1"/>
</dbReference>
<evidence type="ECO:0000259" key="2">
    <source>
        <dbReference type="PROSITE" id="PS50197"/>
    </source>
</evidence>
<feature type="region of interest" description="Disordered" evidence="1">
    <location>
        <begin position="2134"/>
        <end position="2153"/>
    </location>
</feature>
<dbReference type="InterPro" id="IPR036372">
    <property type="entry name" value="BEACH_dom_sf"/>
</dbReference>
<feature type="non-terminal residue" evidence="4">
    <location>
        <position position="1"/>
    </location>
</feature>
<evidence type="ECO:0000256" key="1">
    <source>
        <dbReference type="SAM" id="MobiDB-lite"/>
    </source>
</evidence>
<reference evidence="4" key="1">
    <citation type="submission" date="2019-05" db="EMBL/GenBank/DDBJ databases">
        <title>Annotation for the trematode Fasciolopsis buski.</title>
        <authorList>
            <person name="Choi Y.-J."/>
        </authorList>
    </citation>
    <scope>NUCLEOTIDE SEQUENCE</scope>
    <source>
        <strain evidence="4">HT</strain>
        <tissue evidence="4">Whole worm</tissue>
    </source>
</reference>
<comment type="caution">
    <text evidence="4">The sequence shown here is derived from an EMBL/GenBank/DDBJ whole genome shotgun (WGS) entry which is preliminary data.</text>
</comment>
<dbReference type="Proteomes" id="UP000728185">
    <property type="component" value="Unassembled WGS sequence"/>
</dbReference>
<dbReference type="SUPFAM" id="SSF81837">
    <property type="entry name" value="BEACH domain"/>
    <property type="match status" value="1"/>
</dbReference>
<dbReference type="InterPro" id="IPR000409">
    <property type="entry name" value="BEACH_dom"/>
</dbReference>
<feature type="region of interest" description="Disordered" evidence="1">
    <location>
        <begin position="1232"/>
        <end position="1265"/>
    </location>
</feature>
<dbReference type="EMBL" id="LUCM01007024">
    <property type="protein sequence ID" value="KAA0190476.1"/>
    <property type="molecule type" value="Genomic_DNA"/>
</dbReference>
<feature type="compositionally biased region" description="Low complexity" evidence="1">
    <location>
        <begin position="2134"/>
        <end position="2146"/>
    </location>
</feature>
<dbReference type="CDD" id="cd06071">
    <property type="entry name" value="Beach"/>
    <property type="match status" value="1"/>
</dbReference>
<keyword evidence="5" id="KW-1185">Reference proteome</keyword>
<dbReference type="SUPFAM" id="SSF50729">
    <property type="entry name" value="PH domain-like"/>
    <property type="match status" value="1"/>
</dbReference>
<dbReference type="Pfam" id="PF02138">
    <property type="entry name" value="Beach"/>
    <property type="match status" value="1"/>
</dbReference>
<name>A0A8E0VHX7_9TREM</name>
<dbReference type="InterPro" id="IPR023362">
    <property type="entry name" value="PH-BEACH_dom"/>
</dbReference>
<gene>
    <name evidence="4" type="ORF">FBUS_07410</name>
</gene>
<dbReference type="Gene3D" id="2.30.29.30">
    <property type="entry name" value="Pleckstrin-homology domain (PH domain)/Phosphotyrosine-binding domain (PTB)"/>
    <property type="match status" value="1"/>
</dbReference>
<dbReference type="InterPro" id="IPR036322">
    <property type="entry name" value="WD40_repeat_dom_sf"/>
</dbReference>